<protein>
    <submittedName>
        <fullName evidence="3">Uncharacterized protein LOC110200323</fullName>
    </submittedName>
</protein>
<evidence type="ECO:0000313" key="2">
    <source>
        <dbReference type="Proteomes" id="UP000515140"/>
    </source>
</evidence>
<evidence type="ECO:0000313" key="3">
    <source>
        <dbReference type="RefSeq" id="XP_020831245.1"/>
    </source>
</evidence>
<feature type="region of interest" description="Disordered" evidence="1">
    <location>
        <begin position="18"/>
        <end position="112"/>
    </location>
</feature>
<feature type="compositionally biased region" description="Basic and acidic residues" evidence="1">
    <location>
        <begin position="19"/>
        <end position="29"/>
    </location>
</feature>
<evidence type="ECO:0000256" key="1">
    <source>
        <dbReference type="SAM" id="MobiDB-lite"/>
    </source>
</evidence>
<accession>A0A6P5JAU2</accession>
<reference evidence="3" key="1">
    <citation type="submission" date="2025-08" db="UniProtKB">
        <authorList>
            <consortium name="RefSeq"/>
        </authorList>
    </citation>
    <scope>IDENTIFICATION</scope>
    <source>
        <tissue evidence="3">Spleen</tissue>
    </source>
</reference>
<sequence>MKQELELGQGRLAALLKANQEDRETRRNLQESYDQCQAEIESLRKQSGTQQAEPRPGKELGPANEGKRSYGPAAEPRLEGLRPWGPKQLAAESPTQEEVVSGRSGCLPRGQQGQRFKCLPRWKRICRTCGAWGRAERRRGAWDCAWCRAQPLPCLGHFSLRGGHTYPGRARAVAAAFPREAPGMQEPGRVWGPAAGPWRGPPRRGAYPGLPWRGEGQPFARSQGLGVPPVQSHQLPAQGRVLQVPFPEGGGPYTGERASFPGVGVRKML</sequence>
<dbReference type="InParanoid" id="A0A6P5JAU2"/>
<dbReference type="AlphaFoldDB" id="A0A6P5JAU2"/>
<keyword evidence="2" id="KW-1185">Reference proteome</keyword>
<proteinExistence type="predicted"/>
<organism evidence="2 3">
    <name type="scientific">Phascolarctos cinereus</name>
    <name type="common">Koala</name>
    <dbReference type="NCBI Taxonomy" id="38626"/>
    <lineage>
        <taxon>Eukaryota</taxon>
        <taxon>Metazoa</taxon>
        <taxon>Chordata</taxon>
        <taxon>Craniata</taxon>
        <taxon>Vertebrata</taxon>
        <taxon>Euteleostomi</taxon>
        <taxon>Mammalia</taxon>
        <taxon>Metatheria</taxon>
        <taxon>Diprotodontia</taxon>
        <taxon>Phascolarctidae</taxon>
        <taxon>Phascolarctos</taxon>
    </lineage>
</organism>
<dbReference type="Proteomes" id="UP000515140">
    <property type="component" value="Unplaced"/>
</dbReference>
<dbReference type="GeneID" id="110200323"/>
<name>A0A6P5JAU2_PHACI</name>
<dbReference type="KEGG" id="pcw:110200323"/>
<gene>
    <name evidence="3" type="primary">LOC110200323</name>
</gene>
<dbReference type="RefSeq" id="XP_020831245.1">
    <property type="nucleotide sequence ID" value="XM_020975586.1"/>
</dbReference>